<dbReference type="RefSeq" id="WP_039678247.1">
    <property type="nucleotide sequence ID" value="NZ_JAWGXO010000003.1"/>
</dbReference>
<comment type="caution">
    <text evidence="1">The sequence shown here is derived from an EMBL/GenBank/DDBJ whole genome shotgun (WGS) entry which is preliminary data.</text>
</comment>
<organism evidence="1 2">
    <name type="scientific">Terrisporobacter othiniensis</name>
    <dbReference type="NCBI Taxonomy" id="1577792"/>
    <lineage>
        <taxon>Bacteria</taxon>
        <taxon>Bacillati</taxon>
        <taxon>Bacillota</taxon>
        <taxon>Clostridia</taxon>
        <taxon>Peptostreptococcales</taxon>
        <taxon>Peptostreptococcaceae</taxon>
        <taxon>Terrisporobacter</taxon>
    </lineage>
</organism>
<protein>
    <recommendedName>
        <fullName evidence="3">PD-(D/E)XK nuclease superfamily protein</fullName>
    </recommendedName>
</protein>
<sequence>MKPNIFNYATKELTHDAMICWILAWGNSNEQMYKSLSQGMIRLFTENKDIEIQSINIKQQYKNMDIVVEVNDSEVIVIEDKINTSHHSNQLIRYKETVENDEKKYKNYNKYYIYCKIENESLYNGVEEAGYKRINREDILNVIRKYRNLDNDLLTDYIEYLEEKEYYTKLYEGENNINKWSWSTWKGYYSNLQEKKQIKSPCWDYVSNKSGGFLGFYWNWKDLKYTNNSNQIQYELYLQIESNPNNEDNNKVRIAFKLKCGHKDYRSDIRWYVYNCLKDIGNERIKKPKFGNGLYMTFAEIRDINTREELDDMIKLAEEVLEELVLKVSHE</sequence>
<name>A0A0B3W0K5_9FIRM</name>
<evidence type="ECO:0008006" key="3">
    <source>
        <dbReference type="Google" id="ProtNLM"/>
    </source>
</evidence>
<dbReference type="OrthoDB" id="6796607at2"/>
<dbReference type="InterPro" id="IPR029470">
    <property type="entry name" value="PDDEXK_4"/>
</dbReference>
<proteinExistence type="predicted"/>
<evidence type="ECO:0000313" key="2">
    <source>
        <dbReference type="Proteomes" id="UP000031189"/>
    </source>
</evidence>
<dbReference type="STRING" id="1577792.QX51_02035"/>
<gene>
    <name evidence="1" type="ORF">QX51_02035</name>
</gene>
<dbReference type="EMBL" id="JWHR01000027">
    <property type="protein sequence ID" value="KHS58558.1"/>
    <property type="molecule type" value="Genomic_DNA"/>
</dbReference>
<reference evidence="1 2" key="1">
    <citation type="submission" date="2014-12" db="EMBL/GenBank/DDBJ databases">
        <title>Draft genome sequence of Terrisporobacter sp. 08-306576, isolated from the blood culture of a bacteremia patient.</title>
        <authorList>
            <person name="Lund L.C."/>
            <person name="Sydenham T.V."/>
            <person name="Hogh S.V."/>
            <person name="Skov M.N."/>
            <person name="Kemp M."/>
            <person name="Justesen U.S."/>
        </authorList>
    </citation>
    <scope>NUCLEOTIDE SEQUENCE [LARGE SCALE GENOMIC DNA]</scope>
    <source>
        <strain evidence="1 2">08-306576</strain>
    </source>
</reference>
<accession>A0A0B3W0K5</accession>
<keyword evidence="2" id="KW-1185">Reference proteome</keyword>
<dbReference type="AlphaFoldDB" id="A0A0B3W0K5"/>
<evidence type="ECO:0000313" key="1">
    <source>
        <dbReference type="EMBL" id="KHS58558.1"/>
    </source>
</evidence>
<dbReference type="Pfam" id="PF14281">
    <property type="entry name" value="PDDEXK_4"/>
    <property type="match status" value="1"/>
</dbReference>
<dbReference type="Proteomes" id="UP000031189">
    <property type="component" value="Unassembled WGS sequence"/>
</dbReference>